<feature type="transmembrane region" description="Helical" evidence="1">
    <location>
        <begin position="12"/>
        <end position="32"/>
    </location>
</feature>
<comment type="caution">
    <text evidence="2">The sequence shown here is derived from an EMBL/GenBank/DDBJ whole genome shotgun (WGS) entry which is preliminary data.</text>
</comment>
<dbReference type="AlphaFoldDB" id="A0A3L9M2F6"/>
<dbReference type="RefSeq" id="WP_121935362.1">
    <property type="nucleotide sequence ID" value="NZ_RDOJ01000018.1"/>
</dbReference>
<evidence type="ECO:0000313" key="2">
    <source>
        <dbReference type="EMBL" id="RLZ07337.1"/>
    </source>
</evidence>
<keyword evidence="1" id="KW-0472">Membrane</keyword>
<evidence type="ECO:0000256" key="1">
    <source>
        <dbReference type="SAM" id="Phobius"/>
    </source>
</evidence>
<keyword evidence="1" id="KW-1133">Transmembrane helix</keyword>
<evidence type="ECO:0008006" key="4">
    <source>
        <dbReference type="Google" id="ProtNLM"/>
    </source>
</evidence>
<name>A0A3L9M2F6_9FLAO</name>
<sequence>MIIKKWIKILGIALASVIAILFVLGYLISFLIHQRLPGIIAEKNDTPYNFVYKDVNFSILKSSLSLSDVEVSPKDSATIKDSIEVTGKVKEINVVGVNFIKLFKNKELAALKIQIKEPNVNYYQPTNKAKKDTTQVKVGQSIDINSLEIKGGNFNLFSPTGNDKLANIQNINIDFDGIRFNKRTVEKKIPFQFSSFNIEVDTMVFRMNNHQYMVSSHVKWSDEELILNDYRLKPIQKNGKKYAPNGSDADIFDIESPKLVLTNTDWGFDNHDKLYFKSDLIKFTNPTINIISAKPANKTVKPTKNIKQPEAELINVKRFEIENGSIKMWYPDASRPRFYINNVICNIDGIRLNSITRTSEIPIDYKTFKIKLDSMYYELNEVQYLCASKLDFTTKNLVLQDFKMKPLISNQQFVHNRTSSNTLLDIEAPILRMTNNEWGFNQSQFYFKTNAIKLDDVNVRIINQKNEKTIAKKAENATKKFLIDFDLIVDTIQIKKSRFIANEKFDFNNVNITLLGLKNYYSKELVANHLIVRNPQFTIFGQPERVAQRDAVTPNSFNDIIKIKNTSVQNGTLKMIPYGKTNPNFTLKTFDLGFSNIKVDPSTIKNSIPFLYDKVLLQSQGLDFDMNETYRLNTNLLKFSNGDLLVKNLKLNPKISRSAFVSKLKKEQDLYSFSINQITGKGVKWNIDAQKDFNLNANRFSLNGLNANIFRSKIPPDDTSRKTMFSEKLRKMKFGLAVKQLDIINSKLEYAEEGPNSIGSGKLTFSNINAVGKNINSGYKMKTLPDLTLDWKSNFMGGNMYANWTFNPMNKNEDFKIKGYIKNLSLKDMDPFLKPYLKVSAEGKFDEVNFDILGNDKKAKGEFDIRYNNLKVNLLKDDGTERKFLSKIANVVIKDNKKEEEKQTEIKEVERDQEKSFFNFFLACLLDGLKQTLLIF</sequence>
<dbReference type="OrthoDB" id="1412480at2"/>
<keyword evidence="1" id="KW-0812">Transmembrane</keyword>
<proteinExistence type="predicted"/>
<evidence type="ECO:0000313" key="3">
    <source>
        <dbReference type="Proteomes" id="UP000275348"/>
    </source>
</evidence>
<protein>
    <recommendedName>
        <fullName evidence="4">DUF748 domain-containing protein</fullName>
    </recommendedName>
</protein>
<dbReference type="Proteomes" id="UP000275348">
    <property type="component" value="Unassembled WGS sequence"/>
</dbReference>
<dbReference type="EMBL" id="RDOJ01000018">
    <property type="protein sequence ID" value="RLZ07337.1"/>
    <property type="molecule type" value="Genomic_DNA"/>
</dbReference>
<organism evidence="2 3">
    <name type="scientific">Faecalibacter macacae</name>
    <dbReference type="NCBI Taxonomy" id="1859289"/>
    <lineage>
        <taxon>Bacteria</taxon>
        <taxon>Pseudomonadati</taxon>
        <taxon>Bacteroidota</taxon>
        <taxon>Flavobacteriia</taxon>
        <taxon>Flavobacteriales</taxon>
        <taxon>Weeksellaceae</taxon>
        <taxon>Faecalibacter</taxon>
    </lineage>
</organism>
<accession>A0A3L9M2F6</accession>
<gene>
    <name evidence="2" type="ORF">EAH69_11535</name>
</gene>
<keyword evidence="3" id="KW-1185">Reference proteome</keyword>
<reference evidence="2 3" key="1">
    <citation type="submission" date="2018-10" db="EMBL/GenBank/DDBJ databases">
        <authorList>
            <person name="Chen X."/>
        </authorList>
    </citation>
    <scope>NUCLEOTIDE SEQUENCE [LARGE SCALE GENOMIC DNA]</scope>
    <source>
        <strain evidence="2 3">YIM 102668</strain>
    </source>
</reference>